<comment type="caution">
    <text evidence="1">The sequence shown here is derived from an EMBL/GenBank/DDBJ whole genome shotgun (WGS) entry which is preliminary data.</text>
</comment>
<sequence length="407" mass="46248">MSGKFLRVKTRILEENAQAYFSACNAHTLNLYGTHAMETSIEVETYFGNVQKLYKVFALSPVRWKILQTTATISLHSVSKTRWSTRVYAVCSLIKNHTGMLESLIKIEEELHLPPEIQADVDCLITTIWFKVLQCIDDKNKVLQSSKLTMEEGAEHVSNLVKEIQTLKDSWPIFFEEAKQVASSLSIDLKMKHNSRIQKNKRFFDGTGDADYMFDSLDIQFKVQVFFPTMDLLLSELGGLGERMAEVSNLFSPILCPPDKVDESSTENFVDTLATEYPKDLQGEDLKEELRIFYKIKEDSNLRVDGHITSALTLLNALFKKGLENVFPQICICLHLLTVLPVSVALGEHAFSKLTLTKNRLHSATGEERLNHLLTLRIEYEMVKDISFDDVINAFAKMKARKKIAAV</sequence>
<dbReference type="Proteomes" id="UP000827986">
    <property type="component" value="Unassembled WGS sequence"/>
</dbReference>
<keyword evidence="2" id="KW-1185">Reference proteome</keyword>
<dbReference type="PANTHER" id="PTHR45749:SF33">
    <property type="entry name" value="ZINC FINGER MYM-TYPE PROTEIN 1"/>
    <property type="match status" value="1"/>
</dbReference>
<reference evidence="1" key="1">
    <citation type="submission" date="2021-09" db="EMBL/GenBank/DDBJ databases">
        <title>The genome of Mauremys mutica provides insights into the evolution of semi-aquatic lifestyle.</title>
        <authorList>
            <person name="Gong S."/>
            <person name="Gao Y."/>
        </authorList>
    </citation>
    <scope>NUCLEOTIDE SEQUENCE</scope>
    <source>
        <strain evidence="1">MM-2020</strain>
        <tissue evidence="1">Muscle</tissue>
    </source>
</reference>
<dbReference type="SUPFAM" id="SSF53098">
    <property type="entry name" value="Ribonuclease H-like"/>
    <property type="match status" value="1"/>
</dbReference>
<gene>
    <name evidence="1" type="ORF">KIL84_020112</name>
</gene>
<dbReference type="PANTHER" id="PTHR45749">
    <property type="match status" value="1"/>
</dbReference>
<dbReference type="InterPro" id="IPR012337">
    <property type="entry name" value="RNaseH-like_sf"/>
</dbReference>
<proteinExistence type="predicted"/>
<dbReference type="AlphaFoldDB" id="A0A9D4BAM7"/>
<evidence type="ECO:0000313" key="1">
    <source>
        <dbReference type="EMBL" id="KAH1187363.1"/>
    </source>
</evidence>
<accession>A0A9D4BAM7</accession>
<organism evidence="1 2">
    <name type="scientific">Mauremys mutica</name>
    <name type="common">yellowpond turtle</name>
    <dbReference type="NCBI Taxonomy" id="74926"/>
    <lineage>
        <taxon>Eukaryota</taxon>
        <taxon>Metazoa</taxon>
        <taxon>Chordata</taxon>
        <taxon>Craniata</taxon>
        <taxon>Vertebrata</taxon>
        <taxon>Euteleostomi</taxon>
        <taxon>Archelosauria</taxon>
        <taxon>Testudinata</taxon>
        <taxon>Testudines</taxon>
        <taxon>Cryptodira</taxon>
        <taxon>Durocryptodira</taxon>
        <taxon>Testudinoidea</taxon>
        <taxon>Geoemydidae</taxon>
        <taxon>Geoemydinae</taxon>
        <taxon>Mauremys</taxon>
    </lineage>
</organism>
<dbReference type="EMBL" id="JAHDVG010000463">
    <property type="protein sequence ID" value="KAH1187363.1"/>
    <property type="molecule type" value="Genomic_DNA"/>
</dbReference>
<evidence type="ECO:0008006" key="3">
    <source>
        <dbReference type="Google" id="ProtNLM"/>
    </source>
</evidence>
<evidence type="ECO:0000313" key="2">
    <source>
        <dbReference type="Proteomes" id="UP000827986"/>
    </source>
</evidence>
<protein>
    <recommendedName>
        <fullName evidence="3">HAT C-terminal dimerisation domain-containing protein</fullName>
    </recommendedName>
</protein>
<name>A0A9D4BAM7_9SAUR</name>